<gene>
    <name evidence="2" type="ORF">B0T15DRAFT_237793</name>
</gene>
<dbReference type="RefSeq" id="XP_062720129.1">
    <property type="nucleotide sequence ID" value="XM_062863031.1"/>
</dbReference>
<dbReference type="EMBL" id="JAUDZG010000005">
    <property type="protein sequence ID" value="KAK3304349.1"/>
    <property type="molecule type" value="Genomic_DNA"/>
</dbReference>
<evidence type="ECO:0000313" key="3">
    <source>
        <dbReference type="Proteomes" id="UP001273166"/>
    </source>
</evidence>
<evidence type="ECO:0000313" key="2">
    <source>
        <dbReference type="EMBL" id="KAK3304349.1"/>
    </source>
</evidence>
<dbReference type="GeneID" id="87881860"/>
<dbReference type="Proteomes" id="UP001273166">
    <property type="component" value="Unassembled WGS sequence"/>
</dbReference>
<dbReference type="AlphaFoldDB" id="A0AAJ0GQL9"/>
<feature type="compositionally biased region" description="Polar residues" evidence="1">
    <location>
        <begin position="116"/>
        <end position="133"/>
    </location>
</feature>
<evidence type="ECO:0000256" key="1">
    <source>
        <dbReference type="SAM" id="MobiDB-lite"/>
    </source>
</evidence>
<name>A0AAJ0GQL9_9PEZI</name>
<comment type="caution">
    <text evidence="2">The sequence shown here is derived from an EMBL/GenBank/DDBJ whole genome shotgun (WGS) entry which is preliminary data.</text>
</comment>
<protein>
    <submittedName>
        <fullName evidence="2">Uncharacterized protein</fullName>
    </submittedName>
</protein>
<keyword evidence="3" id="KW-1185">Reference proteome</keyword>
<accession>A0AAJ0GQL9</accession>
<sequence length="205" mass="22213">MAVIQFHLACCYLRLRKAITFPPGLLPTFHNHNSVFCTSSVNHKRQLSIAECHHRNARVNKPLSVGSDVALLESRILSPSTRHDPTCRNGQLRYRGEVGAGAGKTFPANLHPPPNHSTSSCPKSNPDWSTGACQESIVPAPRPFDSTTAHRVAAGGCRLGGSLGFRQRNLVSFESPLPGADVTRRSSRSAQSAVHPRAVTQTQVH</sequence>
<feature type="region of interest" description="Disordered" evidence="1">
    <location>
        <begin position="175"/>
        <end position="205"/>
    </location>
</feature>
<reference evidence="2" key="1">
    <citation type="journal article" date="2023" name="Mol. Phylogenet. Evol.">
        <title>Genome-scale phylogeny and comparative genomics of the fungal order Sordariales.</title>
        <authorList>
            <person name="Hensen N."/>
            <person name="Bonometti L."/>
            <person name="Westerberg I."/>
            <person name="Brannstrom I.O."/>
            <person name="Guillou S."/>
            <person name="Cros-Aarteil S."/>
            <person name="Calhoun S."/>
            <person name="Haridas S."/>
            <person name="Kuo A."/>
            <person name="Mondo S."/>
            <person name="Pangilinan J."/>
            <person name="Riley R."/>
            <person name="LaButti K."/>
            <person name="Andreopoulos B."/>
            <person name="Lipzen A."/>
            <person name="Chen C."/>
            <person name="Yan M."/>
            <person name="Daum C."/>
            <person name="Ng V."/>
            <person name="Clum A."/>
            <person name="Steindorff A."/>
            <person name="Ohm R.A."/>
            <person name="Martin F."/>
            <person name="Silar P."/>
            <person name="Natvig D.O."/>
            <person name="Lalanne C."/>
            <person name="Gautier V."/>
            <person name="Ament-Velasquez S.L."/>
            <person name="Kruys A."/>
            <person name="Hutchinson M.I."/>
            <person name="Powell A.J."/>
            <person name="Barry K."/>
            <person name="Miller A.N."/>
            <person name="Grigoriev I.V."/>
            <person name="Debuchy R."/>
            <person name="Gladieux P."/>
            <person name="Hiltunen Thoren M."/>
            <person name="Johannesson H."/>
        </authorList>
    </citation>
    <scope>NUCLEOTIDE SEQUENCE</scope>
    <source>
        <strain evidence="2">CBS 333.67</strain>
    </source>
</reference>
<organism evidence="2 3">
    <name type="scientific">Chaetomium strumarium</name>
    <dbReference type="NCBI Taxonomy" id="1170767"/>
    <lineage>
        <taxon>Eukaryota</taxon>
        <taxon>Fungi</taxon>
        <taxon>Dikarya</taxon>
        <taxon>Ascomycota</taxon>
        <taxon>Pezizomycotina</taxon>
        <taxon>Sordariomycetes</taxon>
        <taxon>Sordariomycetidae</taxon>
        <taxon>Sordariales</taxon>
        <taxon>Chaetomiaceae</taxon>
        <taxon>Chaetomium</taxon>
    </lineage>
</organism>
<feature type="region of interest" description="Disordered" evidence="1">
    <location>
        <begin position="106"/>
        <end position="136"/>
    </location>
</feature>
<reference evidence="2" key="2">
    <citation type="submission" date="2023-06" db="EMBL/GenBank/DDBJ databases">
        <authorList>
            <consortium name="Lawrence Berkeley National Laboratory"/>
            <person name="Mondo S.J."/>
            <person name="Hensen N."/>
            <person name="Bonometti L."/>
            <person name="Westerberg I."/>
            <person name="Brannstrom I.O."/>
            <person name="Guillou S."/>
            <person name="Cros-Aarteil S."/>
            <person name="Calhoun S."/>
            <person name="Haridas S."/>
            <person name="Kuo A."/>
            <person name="Pangilinan J."/>
            <person name="Riley R."/>
            <person name="Labutti K."/>
            <person name="Andreopoulos B."/>
            <person name="Lipzen A."/>
            <person name="Chen C."/>
            <person name="Yanf M."/>
            <person name="Daum C."/>
            <person name="Ng V."/>
            <person name="Clum A."/>
            <person name="Steindorff A."/>
            <person name="Ohm R."/>
            <person name="Martin F."/>
            <person name="Silar P."/>
            <person name="Natvig D."/>
            <person name="Lalanne C."/>
            <person name="Gautier V."/>
            <person name="Ament-Velasquez S.L."/>
            <person name="Kruys A."/>
            <person name="Hutchinson M.I."/>
            <person name="Powell A.J."/>
            <person name="Barry K."/>
            <person name="Miller A.N."/>
            <person name="Grigoriev I.V."/>
            <person name="Debuchy R."/>
            <person name="Gladieux P."/>
            <person name="Thoren M.H."/>
            <person name="Johannesson H."/>
        </authorList>
    </citation>
    <scope>NUCLEOTIDE SEQUENCE</scope>
    <source>
        <strain evidence="2">CBS 333.67</strain>
    </source>
</reference>
<proteinExistence type="predicted"/>